<name>A0A835MIZ6_9ROSI</name>
<dbReference type="Proteomes" id="UP000657918">
    <property type="component" value="Unassembled WGS sequence"/>
</dbReference>
<evidence type="ECO:0000313" key="1">
    <source>
        <dbReference type="EMBL" id="KAF9662616.1"/>
    </source>
</evidence>
<proteinExistence type="predicted"/>
<protein>
    <submittedName>
        <fullName evidence="1">Uncharacterized protein</fullName>
    </submittedName>
</protein>
<dbReference type="EMBL" id="JADGMS010000018">
    <property type="protein sequence ID" value="KAF9662616.1"/>
    <property type="molecule type" value="Genomic_DNA"/>
</dbReference>
<reference evidence="1 2" key="1">
    <citation type="submission" date="2020-10" db="EMBL/GenBank/DDBJ databases">
        <title>Plant Genome Project.</title>
        <authorList>
            <person name="Zhang R.-G."/>
        </authorList>
    </citation>
    <scope>NUCLEOTIDE SEQUENCE [LARGE SCALE GENOMIC DNA]</scope>
    <source>
        <strain evidence="1">FAFU-HL-1</strain>
        <tissue evidence="1">Leaf</tissue>
    </source>
</reference>
<keyword evidence="2" id="KW-1185">Reference proteome</keyword>
<evidence type="ECO:0000313" key="2">
    <source>
        <dbReference type="Proteomes" id="UP000657918"/>
    </source>
</evidence>
<accession>A0A835MIZ6</accession>
<dbReference type="AlphaFoldDB" id="A0A835MIZ6"/>
<comment type="caution">
    <text evidence="1">The sequence shown here is derived from an EMBL/GenBank/DDBJ whole genome shotgun (WGS) entry which is preliminary data.</text>
</comment>
<sequence>MLSRLCYCTLIHSPAYHFHEVVALDRLDMLFSPLGFVIAEAEAPAKRLDYLKKKKKKFLLGSYFGVEKEFRELIFHLCTHVRS</sequence>
<organism evidence="1 2">
    <name type="scientific">Salix dunnii</name>
    <dbReference type="NCBI Taxonomy" id="1413687"/>
    <lineage>
        <taxon>Eukaryota</taxon>
        <taxon>Viridiplantae</taxon>
        <taxon>Streptophyta</taxon>
        <taxon>Embryophyta</taxon>
        <taxon>Tracheophyta</taxon>
        <taxon>Spermatophyta</taxon>
        <taxon>Magnoliopsida</taxon>
        <taxon>eudicotyledons</taxon>
        <taxon>Gunneridae</taxon>
        <taxon>Pentapetalae</taxon>
        <taxon>rosids</taxon>
        <taxon>fabids</taxon>
        <taxon>Malpighiales</taxon>
        <taxon>Salicaceae</taxon>
        <taxon>Saliceae</taxon>
        <taxon>Salix</taxon>
    </lineage>
</organism>
<gene>
    <name evidence="1" type="ORF">SADUNF_Sadunf18G0072800</name>
</gene>